<keyword evidence="1" id="KW-0812">Transmembrane</keyword>
<dbReference type="KEGG" id="sbae:DSM104329_03473"/>
<keyword evidence="1" id="KW-0472">Membrane</keyword>
<feature type="transmembrane region" description="Helical" evidence="1">
    <location>
        <begin position="91"/>
        <end position="110"/>
    </location>
</feature>
<feature type="transmembrane region" description="Helical" evidence="1">
    <location>
        <begin position="66"/>
        <end position="85"/>
    </location>
</feature>
<evidence type="ECO:0000313" key="3">
    <source>
        <dbReference type="Proteomes" id="UP001162834"/>
    </source>
</evidence>
<name>A0A9E6XZ83_9ACTN</name>
<reference evidence="2" key="1">
    <citation type="journal article" date="2022" name="Int. J. Syst. Evol. Microbiol.">
        <title>Pseudomonas aegrilactucae sp. nov. and Pseudomonas morbosilactucae sp. nov., pathogens causing bacterial rot of lettuce in Japan.</title>
        <authorList>
            <person name="Sawada H."/>
            <person name="Fujikawa T."/>
            <person name="Satou M."/>
        </authorList>
    </citation>
    <scope>NUCLEOTIDE SEQUENCE</scope>
    <source>
        <strain evidence="2">0166_1</strain>
    </source>
</reference>
<dbReference type="Proteomes" id="UP001162834">
    <property type="component" value="Chromosome"/>
</dbReference>
<evidence type="ECO:0008006" key="4">
    <source>
        <dbReference type="Google" id="ProtNLM"/>
    </source>
</evidence>
<keyword evidence="3" id="KW-1185">Reference proteome</keyword>
<dbReference type="SUPFAM" id="SSF52402">
    <property type="entry name" value="Adenine nucleotide alpha hydrolases-like"/>
    <property type="match status" value="1"/>
</dbReference>
<evidence type="ECO:0000313" key="2">
    <source>
        <dbReference type="EMBL" id="UGS37061.1"/>
    </source>
</evidence>
<organism evidence="2 3">
    <name type="scientific">Capillimicrobium parvum</name>
    <dbReference type="NCBI Taxonomy" id="2884022"/>
    <lineage>
        <taxon>Bacteria</taxon>
        <taxon>Bacillati</taxon>
        <taxon>Actinomycetota</taxon>
        <taxon>Thermoleophilia</taxon>
        <taxon>Solirubrobacterales</taxon>
        <taxon>Capillimicrobiaceae</taxon>
        <taxon>Capillimicrobium</taxon>
    </lineage>
</organism>
<accession>A0A9E6XZ83</accession>
<protein>
    <recommendedName>
        <fullName evidence="4">Universal stress protein</fullName>
    </recommendedName>
</protein>
<sequence>MSSKDLDPTGLPEYDDVTERGVIVGDDGLPRWAGLPSTSASTKERPLPTSVPRFVVRVPLKTETDAFRVAMALAVVGGTSILVGWLTSRAYGVVLFAAGVVAGVIFELAGREIDRGSALQEAASGPHPHGASGEERHILVVASVTLAGDELAGELAARGEGRVELDVLAPILASRSHYWASDVDREREEARRRLQASLAWAAEHGIPAKGEVGDPDALAAIEDELRDFGADEVVIATHPGERTSWLAGHMLAHLRRELDVPVREIVVGDDRQRSPIAPGSPAK</sequence>
<keyword evidence="1" id="KW-1133">Transmembrane helix</keyword>
<dbReference type="EMBL" id="CP087164">
    <property type="protein sequence ID" value="UGS37061.1"/>
    <property type="molecule type" value="Genomic_DNA"/>
</dbReference>
<proteinExistence type="predicted"/>
<dbReference type="InterPro" id="IPR014729">
    <property type="entry name" value="Rossmann-like_a/b/a_fold"/>
</dbReference>
<dbReference type="AlphaFoldDB" id="A0A9E6XZ83"/>
<evidence type="ECO:0000256" key="1">
    <source>
        <dbReference type="SAM" id="Phobius"/>
    </source>
</evidence>
<dbReference type="Gene3D" id="3.40.50.620">
    <property type="entry name" value="HUPs"/>
    <property type="match status" value="1"/>
</dbReference>
<dbReference type="RefSeq" id="WP_259311122.1">
    <property type="nucleotide sequence ID" value="NZ_CP087164.1"/>
</dbReference>
<gene>
    <name evidence="2" type="ORF">DSM104329_03473</name>
</gene>